<dbReference type="GO" id="GO:0036297">
    <property type="term" value="P:interstrand cross-link repair"/>
    <property type="evidence" value="ECO:0007669"/>
    <property type="project" value="TreeGrafter"/>
</dbReference>
<evidence type="ECO:0000256" key="10">
    <source>
        <dbReference type="ARBA" id="ARBA00023242"/>
    </source>
</evidence>
<dbReference type="Pfam" id="PF23023">
    <property type="entry name" value="Anti-Pycsar_Apyc1"/>
    <property type="match status" value="1"/>
</dbReference>
<dbReference type="PANTHER" id="PTHR23240:SF8">
    <property type="entry name" value="PROTEIN ARTEMIS"/>
    <property type="match status" value="1"/>
</dbReference>
<dbReference type="Gene3D" id="3.60.15.10">
    <property type="entry name" value="Ribonuclease Z/Hydroxyacylglutathione hydrolase-like"/>
    <property type="match status" value="1"/>
</dbReference>
<keyword evidence="10" id="KW-0539">Nucleus</keyword>
<gene>
    <name evidence="15" type="ORF">EDB81DRAFT_925243</name>
</gene>
<feature type="compositionally biased region" description="Polar residues" evidence="13">
    <location>
        <begin position="488"/>
        <end position="499"/>
    </location>
</feature>
<dbReference type="GO" id="GO:0000723">
    <property type="term" value="P:telomere maintenance"/>
    <property type="evidence" value="ECO:0007669"/>
    <property type="project" value="TreeGrafter"/>
</dbReference>
<dbReference type="GO" id="GO:0003684">
    <property type="term" value="F:damaged DNA binding"/>
    <property type="evidence" value="ECO:0007669"/>
    <property type="project" value="TreeGrafter"/>
</dbReference>
<keyword evidence="4" id="KW-0255">Endonuclease</keyword>
<keyword evidence="8" id="KW-0233">DNA recombination</keyword>
<evidence type="ECO:0000256" key="7">
    <source>
        <dbReference type="ARBA" id="ARBA00022839"/>
    </source>
</evidence>
<evidence type="ECO:0000256" key="4">
    <source>
        <dbReference type="ARBA" id="ARBA00022759"/>
    </source>
</evidence>
<keyword evidence="5" id="KW-0227">DNA damage</keyword>
<dbReference type="Proteomes" id="UP000738349">
    <property type="component" value="Unassembled WGS sequence"/>
</dbReference>
<dbReference type="GO" id="GO:0006303">
    <property type="term" value="P:double-strand break repair via nonhomologous end joining"/>
    <property type="evidence" value="ECO:0007669"/>
    <property type="project" value="TreeGrafter"/>
</dbReference>
<evidence type="ECO:0000256" key="12">
    <source>
        <dbReference type="ARBA" id="ARBA00042677"/>
    </source>
</evidence>
<keyword evidence="3" id="KW-0540">Nuclease</keyword>
<evidence type="ECO:0000256" key="1">
    <source>
        <dbReference type="ARBA" id="ARBA00004123"/>
    </source>
</evidence>
<dbReference type="SUPFAM" id="SSF56281">
    <property type="entry name" value="Metallo-hydrolase/oxidoreductase"/>
    <property type="match status" value="1"/>
</dbReference>
<dbReference type="GO" id="GO:0035312">
    <property type="term" value="F:5'-3' DNA exonuclease activity"/>
    <property type="evidence" value="ECO:0007669"/>
    <property type="project" value="TreeGrafter"/>
</dbReference>
<keyword evidence="9" id="KW-0234">DNA repair</keyword>
<evidence type="ECO:0000313" key="15">
    <source>
        <dbReference type="EMBL" id="KAH7161638.1"/>
    </source>
</evidence>
<dbReference type="EMBL" id="JAGMUV010000004">
    <property type="protein sequence ID" value="KAH7161638.1"/>
    <property type="molecule type" value="Genomic_DNA"/>
</dbReference>
<dbReference type="PANTHER" id="PTHR23240">
    <property type="entry name" value="DNA CROSS-LINK REPAIR PROTEIN PSO2/SNM1-RELATED"/>
    <property type="match status" value="1"/>
</dbReference>
<dbReference type="InterPro" id="IPR011084">
    <property type="entry name" value="DRMBL"/>
</dbReference>
<protein>
    <recommendedName>
        <fullName evidence="11">Protein artemis</fullName>
    </recommendedName>
    <alternativeName>
        <fullName evidence="12">DNA cross-link repair 1C protein</fullName>
    </alternativeName>
</protein>
<dbReference type="OrthoDB" id="5561659at2759"/>
<name>A0A9P9FHK9_9HYPO</name>
<sequence length="649" mass="72183">MSTFNGILSEFPDIRIDFFRRYGDAAPPLACFLSHVHSDHLAGLESLRSPFVYCSAATKEILLRLERYPCRINYAKGILEASKQTYKHLAKVLKPLPLDTPTTIELHPGRHIQVTLFDANHCPGAVMFLIEGNGKAILYTGDIRSEPWFVNSIARSPVLLEYTSGIKTLDKIYLDTSFIDDIPFQTKAEGISELLRKVSRYPDDTVFHFQAWTYGYEDVWVALSKALKSTIHVDDYKLRIYGSLKAHPSDARFSRDYHLTPESPALTGYMCGNAPHPGCLTSDETVARDPSTVMIQPIIAHLANGDDLAEAGVGGGGDDLQREAELDFLDQLDLNALLDMLESSDDLSPEARDSFKGVLAQAISTGRNIHLNQDISSIHGEHSVQKAVAQIIKRAMATSKQHVSEDNQLEQVSLPKIIRFPYSRHSSYSELCQLVDAFQPKDVWPCTFNPVEWLKEGITIEALFGPFCSGSEFDHEIYMQEFARRQRSMNPANSQTMTDSIPRTPLPTTPRIPDNTRGSREAHSSPLSLRDPEKLVSPLPETQHRAHSEGIQAGTGTKVDMAIMPMLAASSQQKRSFDTFAGDGQPEPGAHHCASFDSTESSTSVISTPYSTAHRLAYHQMLNNVTSDTWSPIALISTTDHHTIMDREL</sequence>
<evidence type="ECO:0000256" key="6">
    <source>
        <dbReference type="ARBA" id="ARBA00022801"/>
    </source>
</evidence>
<evidence type="ECO:0000256" key="3">
    <source>
        <dbReference type="ARBA" id="ARBA00022722"/>
    </source>
</evidence>
<feature type="region of interest" description="Disordered" evidence="13">
    <location>
        <begin position="584"/>
        <end position="604"/>
    </location>
</feature>
<evidence type="ECO:0000256" key="9">
    <source>
        <dbReference type="ARBA" id="ARBA00023204"/>
    </source>
</evidence>
<evidence type="ECO:0000256" key="2">
    <source>
        <dbReference type="ARBA" id="ARBA00010304"/>
    </source>
</evidence>
<proteinExistence type="inferred from homology"/>
<evidence type="ECO:0000313" key="16">
    <source>
        <dbReference type="Proteomes" id="UP000738349"/>
    </source>
</evidence>
<feature type="domain" description="DNA repair metallo-beta-lactamase" evidence="14">
    <location>
        <begin position="416"/>
        <end position="447"/>
    </location>
</feature>
<dbReference type="GO" id="GO:0006310">
    <property type="term" value="P:DNA recombination"/>
    <property type="evidence" value="ECO:0007669"/>
    <property type="project" value="UniProtKB-KW"/>
</dbReference>
<keyword evidence="16" id="KW-1185">Reference proteome</keyword>
<keyword evidence="7" id="KW-0269">Exonuclease</keyword>
<keyword evidence="6" id="KW-0378">Hydrolase</keyword>
<comment type="similarity">
    <text evidence="2">Belongs to the DNA repair metallo-beta-lactamase (DRMBL) family.</text>
</comment>
<comment type="caution">
    <text evidence="15">The sequence shown here is derived from an EMBL/GenBank/DDBJ whole genome shotgun (WGS) entry which is preliminary data.</text>
</comment>
<evidence type="ECO:0000256" key="5">
    <source>
        <dbReference type="ARBA" id="ARBA00022763"/>
    </source>
</evidence>
<comment type="subcellular location">
    <subcellularLocation>
        <location evidence="1">Nucleus</location>
    </subcellularLocation>
</comment>
<feature type="region of interest" description="Disordered" evidence="13">
    <location>
        <begin position="487"/>
        <end position="534"/>
    </location>
</feature>
<reference evidence="15" key="1">
    <citation type="journal article" date="2021" name="Nat. Commun.">
        <title>Genetic determinants of endophytism in the Arabidopsis root mycobiome.</title>
        <authorList>
            <person name="Mesny F."/>
            <person name="Miyauchi S."/>
            <person name="Thiergart T."/>
            <person name="Pickel B."/>
            <person name="Atanasova L."/>
            <person name="Karlsson M."/>
            <person name="Huettel B."/>
            <person name="Barry K.W."/>
            <person name="Haridas S."/>
            <person name="Chen C."/>
            <person name="Bauer D."/>
            <person name="Andreopoulos W."/>
            <person name="Pangilinan J."/>
            <person name="LaButti K."/>
            <person name="Riley R."/>
            <person name="Lipzen A."/>
            <person name="Clum A."/>
            <person name="Drula E."/>
            <person name="Henrissat B."/>
            <person name="Kohler A."/>
            <person name="Grigoriev I.V."/>
            <person name="Martin F.M."/>
            <person name="Hacquard S."/>
        </authorList>
    </citation>
    <scope>NUCLEOTIDE SEQUENCE</scope>
    <source>
        <strain evidence="15">MPI-CAGE-AT-0147</strain>
    </source>
</reference>
<dbReference type="InterPro" id="IPR036866">
    <property type="entry name" value="RibonucZ/Hydroxyglut_hydro"/>
</dbReference>
<accession>A0A9P9FHK9</accession>
<dbReference type="Pfam" id="PF07522">
    <property type="entry name" value="DRMBL"/>
    <property type="match status" value="1"/>
</dbReference>
<evidence type="ECO:0000256" key="8">
    <source>
        <dbReference type="ARBA" id="ARBA00023172"/>
    </source>
</evidence>
<organism evidence="15 16">
    <name type="scientific">Dactylonectria macrodidyma</name>
    <dbReference type="NCBI Taxonomy" id="307937"/>
    <lineage>
        <taxon>Eukaryota</taxon>
        <taxon>Fungi</taxon>
        <taxon>Dikarya</taxon>
        <taxon>Ascomycota</taxon>
        <taxon>Pezizomycotina</taxon>
        <taxon>Sordariomycetes</taxon>
        <taxon>Hypocreomycetidae</taxon>
        <taxon>Hypocreales</taxon>
        <taxon>Nectriaceae</taxon>
        <taxon>Dactylonectria</taxon>
    </lineage>
</organism>
<evidence type="ECO:0000259" key="14">
    <source>
        <dbReference type="Pfam" id="PF07522"/>
    </source>
</evidence>
<dbReference type="GO" id="GO:0005634">
    <property type="term" value="C:nucleus"/>
    <property type="evidence" value="ECO:0007669"/>
    <property type="project" value="UniProtKB-SubCell"/>
</dbReference>
<evidence type="ECO:0000256" key="11">
    <source>
        <dbReference type="ARBA" id="ARBA00039759"/>
    </source>
</evidence>
<evidence type="ECO:0000256" key="13">
    <source>
        <dbReference type="SAM" id="MobiDB-lite"/>
    </source>
</evidence>
<dbReference type="AlphaFoldDB" id="A0A9P9FHK9"/>
<dbReference type="GO" id="GO:0004519">
    <property type="term" value="F:endonuclease activity"/>
    <property type="evidence" value="ECO:0007669"/>
    <property type="project" value="UniProtKB-KW"/>
</dbReference>